<dbReference type="InterPro" id="IPR008969">
    <property type="entry name" value="CarboxyPept-like_regulatory"/>
</dbReference>
<dbReference type="RefSeq" id="WP_190309935.1">
    <property type="nucleotide sequence ID" value="NZ_JACNYK010000004.1"/>
</dbReference>
<evidence type="ECO:0000313" key="1">
    <source>
        <dbReference type="EMBL" id="MBD1426776.1"/>
    </source>
</evidence>
<dbReference type="Pfam" id="PF13715">
    <property type="entry name" value="CarbopepD_reg_2"/>
    <property type="match status" value="1"/>
</dbReference>
<dbReference type="SUPFAM" id="SSF49464">
    <property type="entry name" value="Carboxypeptidase regulatory domain-like"/>
    <property type="match status" value="1"/>
</dbReference>
<proteinExistence type="predicted"/>
<gene>
    <name evidence="1" type="ORF">H8B17_14410</name>
</gene>
<keyword evidence="2" id="KW-1185">Reference proteome</keyword>
<name>A0ABR7Y645_9SPHI</name>
<evidence type="ECO:0000313" key="2">
    <source>
        <dbReference type="Proteomes" id="UP000606494"/>
    </source>
</evidence>
<evidence type="ECO:0008006" key="3">
    <source>
        <dbReference type="Google" id="ProtNLM"/>
    </source>
</evidence>
<protein>
    <recommendedName>
        <fullName evidence="3">Carboxypeptidase-like regulatory domain-containing protein</fullName>
    </recommendedName>
</protein>
<dbReference type="EMBL" id="JACNYK010000004">
    <property type="protein sequence ID" value="MBD1426776.1"/>
    <property type="molecule type" value="Genomic_DNA"/>
</dbReference>
<dbReference type="Proteomes" id="UP000606494">
    <property type="component" value="Unassembled WGS sequence"/>
</dbReference>
<organism evidence="1 2">
    <name type="scientific">Sphingobacterium arenae</name>
    <dbReference type="NCBI Taxonomy" id="1280598"/>
    <lineage>
        <taxon>Bacteria</taxon>
        <taxon>Pseudomonadati</taxon>
        <taxon>Bacteroidota</taxon>
        <taxon>Sphingobacteriia</taxon>
        <taxon>Sphingobacteriales</taxon>
        <taxon>Sphingobacteriaceae</taxon>
        <taxon>Sphingobacterium</taxon>
    </lineage>
</organism>
<reference evidence="1 2" key="1">
    <citation type="submission" date="2020-08" db="EMBL/GenBank/DDBJ databases">
        <title>Sphingobacterium sp. DN00404 isolated from aquaculture water.</title>
        <authorList>
            <person name="Zhang M."/>
        </authorList>
    </citation>
    <scope>NUCLEOTIDE SEQUENCE [LARGE SCALE GENOMIC DNA]</scope>
    <source>
        <strain evidence="1 2">KCTC 32294</strain>
    </source>
</reference>
<sequence length="232" mass="26230">MNKNILYRAHFLLLFLSGIGLSLSMKAQEIKGIVYELESSQQLPNVVVKNLRTGKATQTDVEGNFRISGAINDLLTFTQPGYEVDTAFVYQEGVQRVYLIRDSKTIAIDEVVVSRLTDSRLAYEIEKAKSAGQVTEVSQNRGGIRLSLSRLFGGQSKMARKNLDLLLEEQNNRKIDRLFTPQMIRAIVPLTETDMALFREQFRPPLDFIETASPEDVRAYILDSYGKFKSAK</sequence>
<comment type="caution">
    <text evidence="1">The sequence shown here is derived from an EMBL/GenBank/DDBJ whole genome shotgun (WGS) entry which is preliminary data.</text>
</comment>
<accession>A0ABR7Y645</accession>